<keyword evidence="2" id="KW-1185">Reference proteome</keyword>
<sequence>MEPLHRDEKTGGIAIKITKTADGLYSGAPQQVFAYNLDEGKAQVWYDLSTIFGEPFLGQRVEVTSNTGGSIVWPNGTSPGGSQVKVTPSDENVWFTVYGTPRNRGSS</sequence>
<proteinExistence type="predicted"/>
<dbReference type="EMBL" id="ML976615">
    <property type="protein sequence ID" value="KAF1848849.1"/>
    <property type="molecule type" value="Genomic_DNA"/>
</dbReference>
<dbReference type="InterPro" id="IPR006771">
    <property type="entry name" value="CetA-like"/>
</dbReference>
<dbReference type="GeneID" id="63850313"/>
<evidence type="ECO:0000313" key="1">
    <source>
        <dbReference type="EMBL" id="KAF1848849.1"/>
    </source>
</evidence>
<comment type="caution">
    <text evidence="1">The sequence shown here is derived from an EMBL/GenBank/DDBJ whole genome shotgun (WGS) entry which is preliminary data.</text>
</comment>
<accession>A0A9P4GNT9</accession>
<dbReference type="RefSeq" id="XP_040791412.1">
    <property type="nucleotide sequence ID" value="XM_040933062.1"/>
</dbReference>
<gene>
    <name evidence="1" type="ORF">K460DRAFT_364798</name>
</gene>
<reference evidence="1" key="1">
    <citation type="submission" date="2020-01" db="EMBL/GenBank/DDBJ databases">
        <authorList>
            <consortium name="DOE Joint Genome Institute"/>
            <person name="Haridas S."/>
            <person name="Albert R."/>
            <person name="Binder M."/>
            <person name="Bloem J."/>
            <person name="Labutti K."/>
            <person name="Salamov A."/>
            <person name="Andreopoulos B."/>
            <person name="Baker S.E."/>
            <person name="Barry K."/>
            <person name="Bills G."/>
            <person name="Bluhm B.H."/>
            <person name="Cannon C."/>
            <person name="Castanera R."/>
            <person name="Culley D.E."/>
            <person name="Daum C."/>
            <person name="Ezra D."/>
            <person name="Gonzalez J.B."/>
            <person name="Henrissat B."/>
            <person name="Kuo A."/>
            <person name="Liang C."/>
            <person name="Lipzen A."/>
            <person name="Lutzoni F."/>
            <person name="Magnuson J."/>
            <person name="Mondo S."/>
            <person name="Nolan M."/>
            <person name="Ohm R."/>
            <person name="Pangilinan J."/>
            <person name="Park H.-J."/>
            <person name="Ramirez L."/>
            <person name="Alfaro M."/>
            <person name="Sun H."/>
            <person name="Tritt A."/>
            <person name="Yoshinaga Y."/>
            <person name="Zwiers L.-H."/>
            <person name="Turgeon B.G."/>
            <person name="Goodwin S.B."/>
            <person name="Spatafora J.W."/>
            <person name="Crous P.W."/>
            <person name="Grigoriev I.V."/>
        </authorList>
    </citation>
    <scope>NUCLEOTIDE SEQUENCE</scope>
    <source>
        <strain evidence="1">CBS 394.84</strain>
    </source>
</reference>
<dbReference type="Proteomes" id="UP000800039">
    <property type="component" value="Unassembled WGS sequence"/>
</dbReference>
<dbReference type="AlphaFoldDB" id="A0A9P4GNT9"/>
<protein>
    <submittedName>
        <fullName evidence="1">Uncharacterized protein</fullName>
    </submittedName>
</protein>
<dbReference type="PANTHER" id="PTHR36195:SF4">
    <property type="entry name" value="DOMAIN PROTEIN, PUTATIVE (AFU_ORTHOLOGUE AFUA_5G01990)-RELATED"/>
    <property type="match status" value="1"/>
</dbReference>
<name>A0A9P4GNT9_9PLEO</name>
<evidence type="ECO:0000313" key="2">
    <source>
        <dbReference type="Proteomes" id="UP000800039"/>
    </source>
</evidence>
<dbReference type="Pfam" id="PF04681">
    <property type="entry name" value="Bys1"/>
    <property type="match status" value="1"/>
</dbReference>
<dbReference type="OrthoDB" id="3682664at2759"/>
<dbReference type="PANTHER" id="PTHR36195">
    <property type="entry name" value="DOMAIN PROTEIN, PUTATIVE (AFU_ORTHOLOGUE AFUA_5G01990)-RELATED-RELATED"/>
    <property type="match status" value="1"/>
</dbReference>
<organism evidence="1 2">
    <name type="scientific">Cucurbitaria berberidis CBS 394.84</name>
    <dbReference type="NCBI Taxonomy" id="1168544"/>
    <lineage>
        <taxon>Eukaryota</taxon>
        <taxon>Fungi</taxon>
        <taxon>Dikarya</taxon>
        <taxon>Ascomycota</taxon>
        <taxon>Pezizomycotina</taxon>
        <taxon>Dothideomycetes</taxon>
        <taxon>Pleosporomycetidae</taxon>
        <taxon>Pleosporales</taxon>
        <taxon>Pleosporineae</taxon>
        <taxon>Cucurbitariaceae</taxon>
        <taxon>Cucurbitaria</taxon>
    </lineage>
</organism>